<gene>
    <name evidence="8" type="ORF">AB6A68_03450</name>
</gene>
<feature type="transmembrane region" description="Helical" evidence="6">
    <location>
        <begin position="65"/>
        <end position="84"/>
    </location>
</feature>
<feature type="transmembrane region" description="Helical" evidence="6">
    <location>
        <begin position="241"/>
        <end position="261"/>
    </location>
</feature>
<feature type="transmembrane region" description="Helical" evidence="6">
    <location>
        <begin position="267"/>
        <end position="284"/>
    </location>
</feature>
<evidence type="ECO:0000256" key="2">
    <source>
        <dbReference type="ARBA" id="ARBA00007362"/>
    </source>
</evidence>
<feature type="domain" description="EamA" evidence="7">
    <location>
        <begin position="150"/>
        <end position="284"/>
    </location>
</feature>
<evidence type="ECO:0000313" key="9">
    <source>
        <dbReference type="Proteomes" id="UP001560267"/>
    </source>
</evidence>
<proteinExistence type="inferred from homology"/>
<evidence type="ECO:0000256" key="4">
    <source>
        <dbReference type="ARBA" id="ARBA00022989"/>
    </source>
</evidence>
<feature type="transmembrane region" description="Helical" evidence="6">
    <location>
        <begin position="90"/>
        <end position="111"/>
    </location>
</feature>
<feature type="transmembrane region" description="Helical" evidence="6">
    <location>
        <begin position="123"/>
        <end position="143"/>
    </location>
</feature>
<name>A0ABV3Y032_9ACTN</name>
<dbReference type="InterPro" id="IPR000620">
    <property type="entry name" value="EamA_dom"/>
</dbReference>
<dbReference type="Pfam" id="PF00892">
    <property type="entry name" value="EamA"/>
    <property type="match status" value="2"/>
</dbReference>
<dbReference type="PANTHER" id="PTHR32322">
    <property type="entry name" value="INNER MEMBRANE TRANSPORTER"/>
    <property type="match status" value="1"/>
</dbReference>
<dbReference type="SUPFAM" id="SSF103481">
    <property type="entry name" value="Multidrug resistance efflux transporter EmrE"/>
    <property type="match status" value="2"/>
</dbReference>
<evidence type="ECO:0000256" key="3">
    <source>
        <dbReference type="ARBA" id="ARBA00022692"/>
    </source>
</evidence>
<keyword evidence="5 6" id="KW-0472">Membrane</keyword>
<evidence type="ECO:0000259" key="7">
    <source>
        <dbReference type="Pfam" id="PF00892"/>
    </source>
</evidence>
<feature type="domain" description="EamA" evidence="7">
    <location>
        <begin position="6"/>
        <end position="137"/>
    </location>
</feature>
<accession>A0ABV3Y032</accession>
<dbReference type="Proteomes" id="UP001560267">
    <property type="component" value="Unassembled WGS sequence"/>
</dbReference>
<organism evidence="8 9">
    <name type="scientific">Ferrimicrobium acidiphilum</name>
    <dbReference type="NCBI Taxonomy" id="121039"/>
    <lineage>
        <taxon>Bacteria</taxon>
        <taxon>Bacillati</taxon>
        <taxon>Actinomycetota</taxon>
        <taxon>Acidimicrobiia</taxon>
        <taxon>Acidimicrobiales</taxon>
        <taxon>Acidimicrobiaceae</taxon>
        <taxon>Ferrimicrobium</taxon>
    </lineage>
</organism>
<reference evidence="8 9" key="1">
    <citation type="submission" date="2024-07" db="EMBL/GenBank/DDBJ databases">
        <title>Draft Genome Sequence of Ferrimicrobium acidiphilum Strain YE2023, Isolated from a Pulp of Bioleach Reactor.</title>
        <authorList>
            <person name="Elkina Y.A."/>
            <person name="Bulaeva A.G."/>
            <person name="Beletsky A.V."/>
            <person name="Mardanov A.V."/>
        </authorList>
    </citation>
    <scope>NUCLEOTIDE SEQUENCE [LARGE SCALE GENOMIC DNA]</scope>
    <source>
        <strain evidence="8 9">YE2023</strain>
    </source>
</reference>
<keyword evidence="9" id="KW-1185">Reference proteome</keyword>
<evidence type="ECO:0000313" key="8">
    <source>
        <dbReference type="EMBL" id="MEX6428892.1"/>
    </source>
</evidence>
<dbReference type="EMBL" id="JBFSHR010000007">
    <property type="protein sequence ID" value="MEX6428892.1"/>
    <property type="molecule type" value="Genomic_DNA"/>
</dbReference>
<keyword evidence="3 6" id="KW-0812">Transmembrane</keyword>
<evidence type="ECO:0000256" key="5">
    <source>
        <dbReference type="ARBA" id="ARBA00023136"/>
    </source>
</evidence>
<feature type="transmembrane region" description="Helical" evidence="6">
    <location>
        <begin position="212"/>
        <end position="234"/>
    </location>
</feature>
<comment type="caution">
    <text evidence="8">The sequence shown here is derived from an EMBL/GenBank/DDBJ whole genome shotgun (WGS) entry which is preliminary data.</text>
</comment>
<feature type="transmembrane region" description="Helical" evidence="6">
    <location>
        <begin position="149"/>
        <end position="168"/>
    </location>
</feature>
<evidence type="ECO:0000256" key="1">
    <source>
        <dbReference type="ARBA" id="ARBA00004141"/>
    </source>
</evidence>
<dbReference type="InterPro" id="IPR050638">
    <property type="entry name" value="AA-Vitamin_Transporters"/>
</dbReference>
<comment type="subcellular location">
    <subcellularLocation>
        <location evidence="1">Membrane</location>
        <topology evidence="1">Multi-pass membrane protein</topology>
    </subcellularLocation>
</comment>
<comment type="similarity">
    <text evidence="2">Belongs to the EamA transporter family.</text>
</comment>
<sequence>MSSRATLTLLTLSLIWGCSFIFIKVGVESFSPIEIAFIRTLLGSIIILTIVSVKRLEYPHGARTWYRLAVAAAISNTIPFALFGYGETHISAILAGLLNAMTPLVTFPVAILAGVERSSSRRIVGLALGFVGVLVVLGVGSNIAGGSLLGSAACLLAATLYGIGFVYVRKSLVITDNNRLGLAGGQLAMAAVEALIPMTLTSHTAHAINSRSVIAVLLLGIFGTGLAYVLNYALIHQVGALGASLTPLIMPIFSTIAGAVVLGEHLIWYQGLGAALILTGAWFVQRKPTIPSTPG</sequence>
<feature type="transmembrane region" description="Helical" evidence="6">
    <location>
        <begin position="36"/>
        <end position="53"/>
    </location>
</feature>
<feature type="transmembrane region" description="Helical" evidence="6">
    <location>
        <begin position="180"/>
        <end position="200"/>
    </location>
</feature>
<dbReference type="RefSeq" id="WP_298383980.1">
    <property type="nucleotide sequence ID" value="NZ_JBFSHR010000007.1"/>
</dbReference>
<keyword evidence="4 6" id="KW-1133">Transmembrane helix</keyword>
<evidence type="ECO:0000256" key="6">
    <source>
        <dbReference type="SAM" id="Phobius"/>
    </source>
</evidence>
<dbReference type="PANTHER" id="PTHR32322:SF9">
    <property type="entry name" value="AMINO-ACID METABOLITE EFFLUX PUMP-RELATED"/>
    <property type="match status" value="1"/>
</dbReference>
<protein>
    <submittedName>
        <fullName evidence="8">DMT family transporter</fullName>
    </submittedName>
</protein>
<dbReference type="InterPro" id="IPR037185">
    <property type="entry name" value="EmrE-like"/>
</dbReference>